<dbReference type="InterPro" id="IPR015797">
    <property type="entry name" value="NUDIX_hydrolase-like_dom_sf"/>
</dbReference>
<dbReference type="EMBL" id="JBHUEY010000006">
    <property type="protein sequence ID" value="MFD1784678.1"/>
    <property type="molecule type" value="Genomic_DNA"/>
</dbReference>
<dbReference type="PANTHER" id="PTHR12318">
    <property type="entry name" value="TESTOSTERONE-REGULATED PROTEIN RP2"/>
    <property type="match status" value="1"/>
</dbReference>
<dbReference type="InterPro" id="IPR039121">
    <property type="entry name" value="NUDT19"/>
</dbReference>
<feature type="domain" description="Nudix hydrolase" evidence="8">
    <location>
        <begin position="24"/>
        <end position="212"/>
    </location>
</feature>
<dbReference type="InterPro" id="IPR000086">
    <property type="entry name" value="NUDIX_hydrolase_dom"/>
</dbReference>
<evidence type="ECO:0000256" key="2">
    <source>
        <dbReference type="ARBA" id="ARBA00001946"/>
    </source>
</evidence>
<evidence type="ECO:0000259" key="8">
    <source>
        <dbReference type="PROSITE" id="PS51462"/>
    </source>
</evidence>
<dbReference type="Pfam" id="PF00293">
    <property type="entry name" value="NUDIX"/>
    <property type="match status" value="1"/>
</dbReference>
<dbReference type="SUPFAM" id="SSF55811">
    <property type="entry name" value="Nudix"/>
    <property type="match status" value="1"/>
</dbReference>
<comment type="caution">
    <text evidence="9">The sequence shown here is derived from an EMBL/GenBank/DDBJ whole genome shotgun (WGS) entry which is preliminary data.</text>
</comment>
<dbReference type="CDD" id="cd18870">
    <property type="entry name" value="NUDIX_AcylCoAdiphos_Nudt19"/>
    <property type="match status" value="1"/>
</dbReference>
<dbReference type="PROSITE" id="PS51462">
    <property type="entry name" value="NUDIX"/>
    <property type="match status" value="1"/>
</dbReference>
<proteinExistence type="predicted"/>
<evidence type="ECO:0000256" key="7">
    <source>
        <dbReference type="SAM" id="MobiDB-lite"/>
    </source>
</evidence>
<name>A0ABW4N4C5_9CAUL</name>
<accession>A0ABW4N4C5</accession>
<keyword evidence="5" id="KW-0460">Magnesium</keyword>
<comment type="cofactor">
    <cofactor evidence="2">
        <name>Mg(2+)</name>
        <dbReference type="ChEBI" id="CHEBI:18420"/>
    </cofactor>
</comment>
<evidence type="ECO:0000256" key="5">
    <source>
        <dbReference type="ARBA" id="ARBA00022842"/>
    </source>
</evidence>
<evidence type="ECO:0000313" key="10">
    <source>
        <dbReference type="Proteomes" id="UP001597237"/>
    </source>
</evidence>
<dbReference type="Proteomes" id="UP001597237">
    <property type="component" value="Unassembled WGS sequence"/>
</dbReference>
<keyword evidence="3" id="KW-0479">Metal-binding</keyword>
<evidence type="ECO:0000256" key="3">
    <source>
        <dbReference type="ARBA" id="ARBA00022723"/>
    </source>
</evidence>
<dbReference type="PANTHER" id="PTHR12318:SF0">
    <property type="entry name" value="ACYL-COENZYME A DIPHOSPHATASE NUDT19"/>
    <property type="match status" value="1"/>
</dbReference>
<evidence type="ECO:0000256" key="4">
    <source>
        <dbReference type="ARBA" id="ARBA00022801"/>
    </source>
</evidence>
<dbReference type="Gene3D" id="3.90.79.10">
    <property type="entry name" value="Nucleoside Triphosphate Pyrophosphohydrolase"/>
    <property type="match status" value="1"/>
</dbReference>
<protein>
    <submittedName>
        <fullName evidence="9">NUDIX domain-containing protein</fullName>
    </submittedName>
</protein>
<keyword evidence="4" id="KW-0378">Hydrolase</keyword>
<reference evidence="10" key="1">
    <citation type="journal article" date="2019" name="Int. J. Syst. Evol. Microbiol.">
        <title>The Global Catalogue of Microorganisms (GCM) 10K type strain sequencing project: providing services to taxonomists for standard genome sequencing and annotation.</title>
        <authorList>
            <consortium name="The Broad Institute Genomics Platform"/>
            <consortium name="The Broad Institute Genome Sequencing Center for Infectious Disease"/>
            <person name="Wu L."/>
            <person name="Ma J."/>
        </authorList>
    </citation>
    <scope>NUCLEOTIDE SEQUENCE [LARGE SCALE GENOMIC DNA]</scope>
    <source>
        <strain evidence="10">DFY28</strain>
    </source>
</reference>
<organism evidence="9 10">
    <name type="scientific">Phenylobacterium terrae</name>
    <dbReference type="NCBI Taxonomy" id="2665495"/>
    <lineage>
        <taxon>Bacteria</taxon>
        <taxon>Pseudomonadati</taxon>
        <taxon>Pseudomonadota</taxon>
        <taxon>Alphaproteobacteria</taxon>
        <taxon>Caulobacterales</taxon>
        <taxon>Caulobacteraceae</taxon>
        <taxon>Phenylobacterium</taxon>
    </lineage>
</organism>
<keyword evidence="6" id="KW-0464">Manganese</keyword>
<comment type="cofactor">
    <cofactor evidence="1">
        <name>Mn(2+)</name>
        <dbReference type="ChEBI" id="CHEBI:29035"/>
    </cofactor>
</comment>
<evidence type="ECO:0000256" key="6">
    <source>
        <dbReference type="ARBA" id="ARBA00023211"/>
    </source>
</evidence>
<evidence type="ECO:0000256" key="1">
    <source>
        <dbReference type="ARBA" id="ARBA00001936"/>
    </source>
</evidence>
<keyword evidence="10" id="KW-1185">Reference proteome</keyword>
<dbReference type="RefSeq" id="WP_377280817.1">
    <property type="nucleotide sequence ID" value="NZ_JBHRSI010000002.1"/>
</dbReference>
<sequence>MSEAPTLTRKPEGPPRVPGAKAVRPRSAATIIIVRRDGPKPKVLMGKRHGGHDFMPNLWVFPGGRIDRSDYRAPHATDLRSEVAAKFSRHLPLHKGRALAMAAVRETFEEAGLLLAKPVPARTAVGPWREFLAEGVAPDLDALDVIARAVTPPMVAKRFDTWFLLAEADRLVSLERKPDCGELEEIAWIEFDEALQLNLPAVTRTMIREAVERLADPDRPSPFMRFKGRGWATTHL</sequence>
<feature type="region of interest" description="Disordered" evidence="7">
    <location>
        <begin position="1"/>
        <end position="24"/>
    </location>
</feature>
<gene>
    <name evidence="9" type="ORF">ACFSC0_14840</name>
</gene>
<evidence type="ECO:0000313" key="9">
    <source>
        <dbReference type="EMBL" id="MFD1784678.1"/>
    </source>
</evidence>